<keyword evidence="5" id="KW-1185">Reference proteome</keyword>
<protein>
    <submittedName>
        <fullName evidence="4">Uncharacterized protein</fullName>
    </submittedName>
</protein>
<dbReference type="AlphaFoldDB" id="A0A816G5T4"/>
<comment type="caution">
    <text evidence="4">The sequence shown here is derived from an EMBL/GenBank/DDBJ whole genome shotgun (WGS) entry which is preliminary data.</text>
</comment>
<dbReference type="EMBL" id="CAJNOI010006123">
    <property type="protein sequence ID" value="CAF1574926.1"/>
    <property type="molecule type" value="Genomic_DNA"/>
</dbReference>
<dbReference type="EMBL" id="CAJNOI010006126">
    <property type="protein sequence ID" value="CAF1574957.1"/>
    <property type="molecule type" value="Genomic_DNA"/>
</dbReference>
<evidence type="ECO:0000313" key="5">
    <source>
        <dbReference type="Proteomes" id="UP000663832"/>
    </source>
</evidence>
<reference evidence="4" key="1">
    <citation type="submission" date="2021-02" db="EMBL/GenBank/DDBJ databases">
        <authorList>
            <person name="Nowell W R."/>
        </authorList>
    </citation>
    <scope>NUCLEOTIDE SEQUENCE</scope>
</reference>
<accession>A0A816G5T4</accession>
<feature type="non-terminal residue" evidence="4">
    <location>
        <position position="344"/>
    </location>
</feature>
<proteinExistence type="predicted"/>
<gene>
    <name evidence="1" type="ORF">BJG266_LOCUS48106</name>
    <name evidence="2" type="ORF">BJG266_LOCUS48109</name>
    <name evidence="3" type="ORF">QVE165_LOCUS65166</name>
    <name evidence="4" type="ORF">QVE165_LOCUS65167</name>
</gene>
<dbReference type="OrthoDB" id="9974158at2759"/>
<sequence>MICIFTLFYLVYREYGILRDAEDLQCQYQSTITGDRIVFDNTSEFIHHYSEFICPQNFRNLADWIYGWPEGVFNEIFDILNISSASIRNLPAGSIIYVKTDRLSSFFTEVYPYLRNKFVLITGQGGTQTPGEHIRYLEERHSKIIHWFAQNGDIDATKNERFTHIPVGINCFEMAEGIRGVHRQYPKHILPSVSSNNPDEPPHYIQPLDVTQSVLTNNIQLDKLVLVNFSPDTDPTGVRRKLHKDLCKNNQSSFAICYDKPGGVNISSLPTIYRRNRQYPLWVSPRGTGIDCHRTWEALYLDIIPIVWHSTLDSLYTNLPVIIIKDWSEVNEEFLRNKLHEIAT</sequence>
<evidence type="ECO:0000313" key="3">
    <source>
        <dbReference type="EMBL" id="CAF1670827.1"/>
    </source>
</evidence>
<evidence type="ECO:0000313" key="1">
    <source>
        <dbReference type="EMBL" id="CAF1574926.1"/>
    </source>
</evidence>
<dbReference type="EMBL" id="CAJNOM010006543">
    <property type="protein sequence ID" value="CAF1670827.1"/>
    <property type="molecule type" value="Genomic_DNA"/>
</dbReference>
<organism evidence="4 5">
    <name type="scientific">Adineta steineri</name>
    <dbReference type="NCBI Taxonomy" id="433720"/>
    <lineage>
        <taxon>Eukaryota</taxon>
        <taxon>Metazoa</taxon>
        <taxon>Spiralia</taxon>
        <taxon>Gnathifera</taxon>
        <taxon>Rotifera</taxon>
        <taxon>Eurotatoria</taxon>
        <taxon>Bdelloidea</taxon>
        <taxon>Adinetida</taxon>
        <taxon>Adinetidae</taxon>
        <taxon>Adineta</taxon>
    </lineage>
</organism>
<name>A0A816G5T4_9BILA</name>
<evidence type="ECO:0000313" key="4">
    <source>
        <dbReference type="EMBL" id="CAF1670831.1"/>
    </source>
</evidence>
<dbReference type="Proteomes" id="UP000663877">
    <property type="component" value="Unassembled WGS sequence"/>
</dbReference>
<dbReference type="Proteomes" id="UP000663832">
    <property type="component" value="Unassembled WGS sequence"/>
</dbReference>
<dbReference type="EMBL" id="CAJNOM010006544">
    <property type="protein sequence ID" value="CAF1670831.1"/>
    <property type="molecule type" value="Genomic_DNA"/>
</dbReference>
<evidence type="ECO:0000313" key="2">
    <source>
        <dbReference type="EMBL" id="CAF1574957.1"/>
    </source>
</evidence>